<evidence type="ECO:0000256" key="1">
    <source>
        <dbReference type="SAM" id="MobiDB-lite"/>
    </source>
</evidence>
<dbReference type="Proteomes" id="UP000325395">
    <property type="component" value="Unassembled WGS sequence"/>
</dbReference>
<evidence type="ECO:0000313" key="3">
    <source>
        <dbReference type="Proteomes" id="UP000325395"/>
    </source>
</evidence>
<protein>
    <recommendedName>
        <fullName evidence="4">Serine/threonine-protein kinase ppk6</fullName>
    </recommendedName>
</protein>
<proteinExistence type="predicted"/>
<feature type="compositionally biased region" description="Acidic residues" evidence="1">
    <location>
        <begin position="120"/>
        <end position="137"/>
    </location>
</feature>
<feature type="region of interest" description="Disordered" evidence="1">
    <location>
        <begin position="118"/>
        <end position="174"/>
    </location>
</feature>
<organism evidence="2 3">
    <name type="scientific">Aspergillus pseudocaelatus</name>
    <dbReference type="NCBI Taxonomy" id="1825620"/>
    <lineage>
        <taxon>Eukaryota</taxon>
        <taxon>Fungi</taxon>
        <taxon>Dikarya</taxon>
        <taxon>Ascomycota</taxon>
        <taxon>Pezizomycotina</taxon>
        <taxon>Eurotiomycetes</taxon>
        <taxon>Eurotiomycetidae</taxon>
        <taxon>Eurotiales</taxon>
        <taxon>Aspergillaceae</taxon>
        <taxon>Aspergillus</taxon>
        <taxon>Aspergillus subgen. Circumdati</taxon>
    </lineage>
</organism>
<evidence type="ECO:0008006" key="4">
    <source>
        <dbReference type="Google" id="ProtNLM"/>
    </source>
</evidence>
<name>A0ABQ6W0U8_9EURO</name>
<gene>
    <name evidence="2" type="ORF">BDV36DRAFT_110386</name>
</gene>
<dbReference type="PANTHER" id="PTHR42084:SF1">
    <property type="entry name" value="SERINE_THREONINE-PROTEIN KINASE PPK6"/>
    <property type="match status" value="1"/>
</dbReference>
<dbReference type="EMBL" id="ML735914">
    <property type="protein sequence ID" value="KAE8410773.1"/>
    <property type="molecule type" value="Genomic_DNA"/>
</dbReference>
<sequence>MIIRPPRKLTPQRNLPTNFAKEIVSLPTSMSADLFAEFGFGAPANQSSGTTALQGARSVGATSSLIPEIEIFDNAPATDVSMSHPIQPRASSAHQNTSGKSIVSHSIHYGNDSNVLFDATLEDPPDDNSEDWGEFESADTPACQTAPAVLSHTEGNASRRSMKGPNEPKKLAVSPSHLDLLDSLSIEDKSPQRHSQASSTLVNKSLSHKNSNITSTASGVAEDEDAFDDWGDFVDGPPTEPPKSVGCQRLASAKIPNQKAKAATYLERKTSPTFSISSNAVSPAQIRPTNIPPPSVLLELFPRLFDQLRKEATEARKNVQEKQNIETVALLILCTLKAAARVVAGRTLRWKRDSILSQSMRIGPARAGKPGGMKLNTVNKNEDIKEQQEAVDVISMWRDRTALFNSVIQASGRRPIHAIPTNIRAMTATPEQGALKASHACALCGLKREERLPKIDDQVEDSFGEWWTDHWGHTECRQFWETNVALLGQR</sequence>
<keyword evidence="3" id="KW-1185">Reference proteome</keyword>
<accession>A0ABQ6W0U8</accession>
<dbReference type="PANTHER" id="PTHR42084">
    <property type="entry name" value="YALI0E26631P"/>
    <property type="match status" value="1"/>
</dbReference>
<reference evidence="2 3" key="1">
    <citation type="submission" date="2019-04" db="EMBL/GenBank/DDBJ databases">
        <authorList>
            <consortium name="DOE Joint Genome Institute"/>
            <person name="Mondo S."/>
            <person name="Kjaerbolling I."/>
            <person name="Vesth T."/>
            <person name="Frisvad J.C."/>
            <person name="Nybo J.L."/>
            <person name="Theobald S."/>
            <person name="Kildgaard S."/>
            <person name="Isbrandt T."/>
            <person name="Kuo A."/>
            <person name="Sato A."/>
            <person name="Lyhne E.K."/>
            <person name="Kogle M.E."/>
            <person name="Wiebenga A."/>
            <person name="Kun R.S."/>
            <person name="Lubbers R.J."/>
            <person name="Makela M.R."/>
            <person name="Barry K."/>
            <person name="Chovatia M."/>
            <person name="Clum A."/>
            <person name="Daum C."/>
            <person name="Haridas S."/>
            <person name="He G."/>
            <person name="LaButti K."/>
            <person name="Lipzen A."/>
            <person name="Riley R."/>
            <person name="Salamov A."/>
            <person name="Simmons B.A."/>
            <person name="Magnuson J.K."/>
            <person name="Henrissat B."/>
            <person name="Mortensen U.H."/>
            <person name="Larsen T.O."/>
            <person name="Devries R.P."/>
            <person name="Grigoriev I.V."/>
            <person name="Machida M."/>
            <person name="Baker S.E."/>
            <person name="Andersen M.R."/>
            <person name="Cantor M.N."/>
            <person name="Hua S.X."/>
        </authorList>
    </citation>
    <scope>NUCLEOTIDE SEQUENCE [LARGE SCALE GENOMIC DNA]</scope>
    <source>
        <strain evidence="2 3">CBS 117616</strain>
    </source>
</reference>
<evidence type="ECO:0000313" key="2">
    <source>
        <dbReference type="EMBL" id="KAE8410773.1"/>
    </source>
</evidence>